<keyword evidence="1" id="KW-0175">Coiled coil</keyword>
<organism evidence="2 3">
    <name type="scientific">Glycomyces mayteni</name>
    <dbReference type="NCBI Taxonomy" id="543887"/>
    <lineage>
        <taxon>Bacteria</taxon>
        <taxon>Bacillati</taxon>
        <taxon>Actinomycetota</taxon>
        <taxon>Actinomycetes</taxon>
        <taxon>Glycomycetales</taxon>
        <taxon>Glycomycetaceae</taxon>
        <taxon>Glycomyces</taxon>
    </lineage>
</organism>
<dbReference type="RefSeq" id="WP_382351938.1">
    <property type="nucleotide sequence ID" value="NZ_JBHMBP010000003.1"/>
</dbReference>
<dbReference type="Proteomes" id="UP001596470">
    <property type="component" value="Unassembled WGS sequence"/>
</dbReference>
<gene>
    <name evidence="2" type="ORF">ACFQS3_15080</name>
</gene>
<dbReference type="SUPFAM" id="SSF140453">
    <property type="entry name" value="EsxAB dimer-like"/>
    <property type="match status" value="1"/>
</dbReference>
<comment type="caution">
    <text evidence="2">The sequence shown here is derived from an EMBL/GenBank/DDBJ whole genome shotgun (WGS) entry which is preliminary data.</text>
</comment>
<evidence type="ECO:0000256" key="1">
    <source>
        <dbReference type="SAM" id="Coils"/>
    </source>
</evidence>
<keyword evidence="3" id="KW-1185">Reference proteome</keyword>
<reference evidence="3" key="1">
    <citation type="journal article" date="2019" name="Int. J. Syst. Evol. Microbiol.">
        <title>The Global Catalogue of Microorganisms (GCM) 10K type strain sequencing project: providing services to taxonomists for standard genome sequencing and annotation.</title>
        <authorList>
            <consortium name="The Broad Institute Genomics Platform"/>
            <consortium name="The Broad Institute Genome Sequencing Center for Infectious Disease"/>
            <person name="Wu L."/>
            <person name="Ma J."/>
        </authorList>
    </citation>
    <scope>NUCLEOTIDE SEQUENCE [LARGE SCALE GENOMIC DNA]</scope>
    <source>
        <strain evidence="3">KACC 12634</strain>
    </source>
</reference>
<dbReference type="Gene3D" id="1.10.287.1060">
    <property type="entry name" value="ESAT-6-like"/>
    <property type="match status" value="1"/>
</dbReference>
<name>A0ABW2D8P7_9ACTN</name>
<sequence>MTVAGLNIDPETMRKSADEIEAARDDVQALMDQFTSALEQFADGFGGDMIGSLAGPAHEECVSTATECFTANIEALTEYAKDIREMADEHEAADGRVAESFKTLHGEMKP</sequence>
<evidence type="ECO:0000313" key="2">
    <source>
        <dbReference type="EMBL" id="MFC6958526.1"/>
    </source>
</evidence>
<protein>
    <submittedName>
        <fullName evidence="2">WXG100 family type VII secretion target</fullName>
    </submittedName>
</protein>
<dbReference type="InterPro" id="IPR036689">
    <property type="entry name" value="ESAT-6-like_sf"/>
</dbReference>
<proteinExistence type="predicted"/>
<evidence type="ECO:0000313" key="3">
    <source>
        <dbReference type="Proteomes" id="UP001596470"/>
    </source>
</evidence>
<dbReference type="EMBL" id="JBHSYS010000003">
    <property type="protein sequence ID" value="MFC6958526.1"/>
    <property type="molecule type" value="Genomic_DNA"/>
</dbReference>
<feature type="coiled-coil region" evidence="1">
    <location>
        <begin position="13"/>
        <end position="40"/>
    </location>
</feature>
<accession>A0ABW2D8P7</accession>